<comment type="caution">
    <text evidence="4">The sequence shown here is derived from an EMBL/GenBank/DDBJ whole genome shotgun (WGS) entry which is preliminary data.</text>
</comment>
<proteinExistence type="predicted"/>
<dbReference type="PANTHER" id="PTHR46072">
    <property type="entry name" value="AMIDASE-RELATED-RELATED"/>
    <property type="match status" value="1"/>
</dbReference>
<feature type="domain" description="Amidase" evidence="3">
    <location>
        <begin position="186"/>
        <end position="505"/>
    </location>
</feature>
<keyword evidence="5" id="KW-1185">Reference proteome</keyword>
<feature type="compositionally biased region" description="Polar residues" evidence="2">
    <location>
        <begin position="1"/>
        <end position="15"/>
    </location>
</feature>
<sequence>MATSTQDHTATSQLQPARKSWQEIGAAKRQDIKDKIAPWVAGLDLPTAEAQPNATKVPATVLSKDEVDITENYSAEQLVTSLARGDLTAVQTIKAFSKRAAVAHVLRAKELDEHLEKTGVPVGPLHGLPRFVSWLSNIDSTETESWLVKKLRDAGAIFYVKTNVPTSLMDDPCRHHQWCTNRKLAGASVRYPAGVNGVYGLRTSTGRLPYMGVANSMEGQEANPSTIGPMARNIQDLRFMMRKILAMAPWLEDPKCLPLPWHDDDESTVNARIASTGLTIGVLTTADELGFDGVVKCHPPVSRVLRETVAKLEAAGHHVIPFTPPAHSEGTKLVFECLSADGGYDVHKTLAASGEPAIPQVAISYGTALGERPSKSLNEWWALLQRKYAYQQRYLAYWNSTASSTRTGRPVDAVVLPLGPSASFEREKGFYIGYTALGNMLDVSAAAIPMDKVDKAKDVLSESDRQYVPISDLDRRVWESYNAETFDGTPVAIQVWTRKLEEEKALAIAQEVERIVAPNGAIDATLRVVDPPDPSACSYCAKLSLFGGRDVTVAASFKLL</sequence>
<dbReference type="Gene3D" id="3.90.1300.10">
    <property type="entry name" value="Amidase signature (AS) domain"/>
    <property type="match status" value="2"/>
</dbReference>
<accession>A0A5N6KXQ0</accession>
<dbReference type="InterPro" id="IPR036928">
    <property type="entry name" value="AS_sf"/>
</dbReference>
<dbReference type="InterPro" id="IPR023631">
    <property type="entry name" value="Amidase_dom"/>
</dbReference>
<reference evidence="4 5" key="1">
    <citation type="submission" date="2019-06" db="EMBL/GenBank/DDBJ databases">
        <title>A chromosomal-level reference genome of Carpinus fangiana (Coryloideae, Betulaceae).</title>
        <authorList>
            <person name="Yang X."/>
            <person name="Wang Z."/>
            <person name="Zhang L."/>
            <person name="Hao G."/>
            <person name="Liu J."/>
            <person name="Yang Y."/>
        </authorList>
    </citation>
    <scope>NUCLEOTIDE SEQUENCE [LARGE SCALE GENOMIC DNA]</scope>
    <source>
        <strain evidence="4">Cfa_2016G</strain>
        <tissue evidence="4">Leaf</tissue>
    </source>
</reference>
<evidence type="ECO:0000256" key="1">
    <source>
        <dbReference type="ARBA" id="ARBA00022801"/>
    </source>
</evidence>
<dbReference type="Proteomes" id="UP000327013">
    <property type="component" value="Unassembled WGS sequence"/>
</dbReference>
<organism evidence="4 5">
    <name type="scientific">Carpinus fangiana</name>
    <dbReference type="NCBI Taxonomy" id="176857"/>
    <lineage>
        <taxon>Eukaryota</taxon>
        <taxon>Viridiplantae</taxon>
        <taxon>Streptophyta</taxon>
        <taxon>Embryophyta</taxon>
        <taxon>Tracheophyta</taxon>
        <taxon>Spermatophyta</taxon>
        <taxon>Magnoliopsida</taxon>
        <taxon>eudicotyledons</taxon>
        <taxon>Gunneridae</taxon>
        <taxon>Pentapetalae</taxon>
        <taxon>rosids</taxon>
        <taxon>fabids</taxon>
        <taxon>Fagales</taxon>
        <taxon>Betulaceae</taxon>
        <taxon>Carpinus</taxon>
    </lineage>
</organism>
<protein>
    <recommendedName>
        <fullName evidence="3">Amidase domain-containing protein</fullName>
    </recommendedName>
</protein>
<name>A0A5N6KXQ0_9ROSI</name>
<evidence type="ECO:0000256" key="2">
    <source>
        <dbReference type="SAM" id="MobiDB-lite"/>
    </source>
</evidence>
<dbReference type="PANTHER" id="PTHR46072:SF2">
    <property type="entry name" value="AMIDASE (EUROFUNG)"/>
    <property type="match status" value="1"/>
</dbReference>
<dbReference type="Pfam" id="PF01425">
    <property type="entry name" value="Amidase"/>
    <property type="match status" value="1"/>
</dbReference>
<feature type="region of interest" description="Disordered" evidence="2">
    <location>
        <begin position="1"/>
        <end position="25"/>
    </location>
</feature>
<gene>
    <name evidence="4" type="ORF">FH972_023526</name>
</gene>
<evidence type="ECO:0000313" key="4">
    <source>
        <dbReference type="EMBL" id="KAB8349500.1"/>
    </source>
</evidence>
<dbReference type="EMBL" id="VIBQ01000014">
    <property type="protein sequence ID" value="KAB8349500.1"/>
    <property type="molecule type" value="Genomic_DNA"/>
</dbReference>
<dbReference type="OrthoDB" id="6428749at2759"/>
<evidence type="ECO:0000313" key="5">
    <source>
        <dbReference type="Proteomes" id="UP000327013"/>
    </source>
</evidence>
<evidence type="ECO:0000259" key="3">
    <source>
        <dbReference type="Pfam" id="PF01425"/>
    </source>
</evidence>
<dbReference type="AlphaFoldDB" id="A0A5N6KXQ0"/>
<dbReference type="SUPFAM" id="SSF75304">
    <property type="entry name" value="Amidase signature (AS) enzymes"/>
    <property type="match status" value="1"/>
</dbReference>
<keyword evidence="1" id="KW-0378">Hydrolase</keyword>
<dbReference type="PIRSF" id="PIRSF001221">
    <property type="entry name" value="Amidase_fungi"/>
    <property type="match status" value="1"/>
</dbReference>
<dbReference type="GO" id="GO:0016787">
    <property type="term" value="F:hydrolase activity"/>
    <property type="evidence" value="ECO:0007669"/>
    <property type="project" value="UniProtKB-KW"/>
</dbReference>